<proteinExistence type="predicted"/>
<evidence type="ECO:0000313" key="2">
    <source>
        <dbReference type="Proteomes" id="UP000679725"/>
    </source>
</evidence>
<accession>A0ABN7RC57</accession>
<name>A0ABN7RC57_9BACT</name>
<gene>
    <name evidence="1" type="ORF">DYBT9623_02138</name>
</gene>
<comment type="caution">
    <text evidence="1">The sequence shown here is derived from an EMBL/GenBank/DDBJ whole genome shotgun (WGS) entry which is preliminary data.</text>
</comment>
<dbReference type="EMBL" id="CAJRAU010000002">
    <property type="protein sequence ID" value="CAG5069402.1"/>
    <property type="molecule type" value="Genomic_DNA"/>
</dbReference>
<evidence type="ECO:0000313" key="1">
    <source>
        <dbReference type="EMBL" id="CAG5069402.1"/>
    </source>
</evidence>
<keyword evidence="2" id="KW-1185">Reference proteome</keyword>
<protein>
    <submittedName>
        <fullName evidence="1">Uncharacterized protein</fullName>
    </submittedName>
</protein>
<reference evidence="1 2" key="1">
    <citation type="submission" date="2021-04" db="EMBL/GenBank/DDBJ databases">
        <authorList>
            <person name="Rodrigo-Torres L."/>
            <person name="Arahal R. D."/>
            <person name="Lucena T."/>
        </authorList>
    </citation>
    <scope>NUCLEOTIDE SEQUENCE [LARGE SCALE GENOMIC DNA]</scope>
    <source>
        <strain evidence="1 2">CECT 9623</strain>
    </source>
</reference>
<dbReference type="Proteomes" id="UP000679725">
    <property type="component" value="Unassembled WGS sequence"/>
</dbReference>
<organism evidence="1 2">
    <name type="scientific">Dyadobacter linearis</name>
    <dbReference type="NCBI Taxonomy" id="2823330"/>
    <lineage>
        <taxon>Bacteria</taxon>
        <taxon>Pseudomonadati</taxon>
        <taxon>Bacteroidota</taxon>
        <taxon>Cytophagia</taxon>
        <taxon>Cytophagales</taxon>
        <taxon>Spirosomataceae</taxon>
        <taxon>Dyadobacter</taxon>
    </lineage>
</organism>
<sequence>MRYIYVIAINIYCYGIITITMTHKEIISKSGEKQLKICSKYYQRENFRAVFFPEIGLAGKWLQDLGFEFACSAGPRT</sequence>